<evidence type="ECO:0000313" key="2">
    <source>
        <dbReference type="EMBL" id="QDT60062.1"/>
    </source>
</evidence>
<accession>A0A517SVB0</accession>
<dbReference type="Proteomes" id="UP000315003">
    <property type="component" value="Chromosome"/>
</dbReference>
<keyword evidence="1" id="KW-0175">Coiled coil</keyword>
<dbReference type="OrthoDB" id="260976at2"/>
<name>A0A517SVB0_9BACT</name>
<protein>
    <submittedName>
        <fullName evidence="2">Chromosome partition protein Smc</fullName>
    </submittedName>
</protein>
<feature type="coiled-coil region" evidence="1">
    <location>
        <begin position="38"/>
        <end position="93"/>
    </location>
</feature>
<sequence>MSVDYKSQVDEGLLHRLQSLHAQVADLEGQLARGPRQIAASEAIVQQAQQALADAQQKVKDVKLACDEKQLQLSSREARIEELKAKLNTAASNKEFSLLKDQIAADTQANSVQSDEIMEAWERIDELTNLVGQAEQELTEKQSELIERTEKVQQRMNVVTSDLEHVRQQLTNAEAKLPPVMMDDYLRSTGARGEEALAPIEDGCCGVCNQMLTTQIVDRIRLKYLATCPNCSAWLYSI</sequence>
<dbReference type="EMBL" id="CP036272">
    <property type="protein sequence ID" value="QDT60062.1"/>
    <property type="molecule type" value="Genomic_DNA"/>
</dbReference>
<keyword evidence="3" id="KW-1185">Reference proteome</keyword>
<gene>
    <name evidence="2" type="primary">smc_8</name>
    <name evidence="2" type="ORF">SV7mr_25790</name>
</gene>
<dbReference type="RefSeq" id="WP_145272318.1">
    <property type="nucleotide sequence ID" value="NZ_CP036272.1"/>
</dbReference>
<dbReference type="AlphaFoldDB" id="A0A517SVB0"/>
<evidence type="ECO:0000256" key="1">
    <source>
        <dbReference type="SAM" id="Coils"/>
    </source>
</evidence>
<evidence type="ECO:0000313" key="3">
    <source>
        <dbReference type="Proteomes" id="UP000315003"/>
    </source>
</evidence>
<feature type="coiled-coil region" evidence="1">
    <location>
        <begin position="124"/>
        <end position="176"/>
    </location>
</feature>
<proteinExistence type="predicted"/>
<organism evidence="2 3">
    <name type="scientific">Stieleria bergensis</name>
    <dbReference type="NCBI Taxonomy" id="2528025"/>
    <lineage>
        <taxon>Bacteria</taxon>
        <taxon>Pseudomonadati</taxon>
        <taxon>Planctomycetota</taxon>
        <taxon>Planctomycetia</taxon>
        <taxon>Pirellulales</taxon>
        <taxon>Pirellulaceae</taxon>
        <taxon>Stieleria</taxon>
    </lineage>
</organism>
<reference evidence="2 3" key="1">
    <citation type="submission" date="2019-02" db="EMBL/GenBank/DDBJ databases">
        <title>Deep-cultivation of Planctomycetes and their phenomic and genomic characterization uncovers novel biology.</title>
        <authorList>
            <person name="Wiegand S."/>
            <person name="Jogler M."/>
            <person name="Boedeker C."/>
            <person name="Pinto D."/>
            <person name="Vollmers J."/>
            <person name="Rivas-Marin E."/>
            <person name="Kohn T."/>
            <person name="Peeters S.H."/>
            <person name="Heuer A."/>
            <person name="Rast P."/>
            <person name="Oberbeckmann S."/>
            <person name="Bunk B."/>
            <person name="Jeske O."/>
            <person name="Meyerdierks A."/>
            <person name="Storesund J.E."/>
            <person name="Kallscheuer N."/>
            <person name="Luecker S."/>
            <person name="Lage O.M."/>
            <person name="Pohl T."/>
            <person name="Merkel B.J."/>
            <person name="Hornburger P."/>
            <person name="Mueller R.-W."/>
            <person name="Bruemmer F."/>
            <person name="Labrenz M."/>
            <person name="Spormann A.M."/>
            <person name="Op den Camp H."/>
            <person name="Overmann J."/>
            <person name="Amann R."/>
            <person name="Jetten M.S.M."/>
            <person name="Mascher T."/>
            <person name="Medema M.H."/>
            <person name="Devos D.P."/>
            <person name="Kaster A.-K."/>
            <person name="Ovreas L."/>
            <person name="Rohde M."/>
            <person name="Galperin M.Y."/>
            <person name="Jogler C."/>
        </authorList>
    </citation>
    <scope>NUCLEOTIDE SEQUENCE [LARGE SCALE GENOMIC DNA]</scope>
    <source>
        <strain evidence="2 3">SV_7m_r</strain>
    </source>
</reference>
<dbReference type="Gene3D" id="1.10.287.1490">
    <property type="match status" value="1"/>
</dbReference>